<dbReference type="RefSeq" id="WP_318348978.1">
    <property type="nucleotide sequence ID" value="NZ_AP018694.1"/>
</dbReference>
<comment type="similarity">
    <text evidence="2 7">Belongs to the FKBP-type PPIase family.</text>
</comment>
<evidence type="ECO:0000256" key="6">
    <source>
        <dbReference type="PROSITE-ProRule" id="PRU00277"/>
    </source>
</evidence>
<protein>
    <recommendedName>
        <fullName evidence="7">Peptidyl-prolyl cis-trans isomerase</fullName>
        <ecNumber evidence="7">5.2.1.8</ecNumber>
    </recommendedName>
</protein>
<evidence type="ECO:0000256" key="7">
    <source>
        <dbReference type="RuleBase" id="RU003915"/>
    </source>
</evidence>
<keyword evidence="4 6" id="KW-0697">Rotamase</keyword>
<evidence type="ECO:0000256" key="2">
    <source>
        <dbReference type="ARBA" id="ARBA00006577"/>
    </source>
</evidence>
<gene>
    <name evidence="9" type="ORF">AQPE_5083</name>
</gene>
<dbReference type="EMBL" id="AP018694">
    <property type="protein sequence ID" value="BBE20888.1"/>
    <property type="molecule type" value="Genomic_DNA"/>
</dbReference>
<dbReference type="EC" id="5.2.1.8" evidence="7"/>
<evidence type="ECO:0000256" key="5">
    <source>
        <dbReference type="ARBA" id="ARBA00023235"/>
    </source>
</evidence>
<dbReference type="InterPro" id="IPR000774">
    <property type="entry name" value="PPIase_FKBP_N"/>
</dbReference>
<dbReference type="Proteomes" id="UP001193389">
    <property type="component" value="Chromosome"/>
</dbReference>
<evidence type="ECO:0000313" key="9">
    <source>
        <dbReference type="EMBL" id="BBE20888.1"/>
    </source>
</evidence>
<keyword evidence="10" id="KW-1185">Reference proteome</keyword>
<dbReference type="Gene3D" id="1.10.287.460">
    <property type="entry name" value="Peptidyl-prolyl cis-trans isomerase, FKBP-type, N-terminal domain"/>
    <property type="match status" value="1"/>
</dbReference>
<dbReference type="PANTHER" id="PTHR43811:SF19">
    <property type="entry name" value="39 KDA FK506-BINDING NUCLEAR PROTEIN"/>
    <property type="match status" value="1"/>
</dbReference>
<dbReference type="PANTHER" id="PTHR43811">
    <property type="entry name" value="FKBP-TYPE PEPTIDYL-PROLYL CIS-TRANS ISOMERASE FKPA"/>
    <property type="match status" value="1"/>
</dbReference>
<dbReference type="InterPro" id="IPR046357">
    <property type="entry name" value="PPIase_dom_sf"/>
</dbReference>
<keyword evidence="5 6" id="KW-0413">Isomerase</keyword>
<name>A0A5K7SH40_9BACT</name>
<organism evidence="9 10">
    <name type="scientific">Aquipluma nitroreducens</name>
    <dbReference type="NCBI Taxonomy" id="2010828"/>
    <lineage>
        <taxon>Bacteria</taxon>
        <taxon>Pseudomonadati</taxon>
        <taxon>Bacteroidota</taxon>
        <taxon>Bacteroidia</taxon>
        <taxon>Marinilabiliales</taxon>
        <taxon>Prolixibacteraceae</taxon>
        <taxon>Aquipluma</taxon>
    </lineage>
</organism>
<dbReference type="SUPFAM" id="SSF54534">
    <property type="entry name" value="FKBP-like"/>
    <property type="match status" value="1"/>
</dbReference>
<evidence type="ECO:0000256" key="4">
    <source>
        <dbReference type="ARBA" id="ARBA00023110"/>
    </source>
</evidence>
<dbReference type="InterPro" id="IPR036944">
    <property type="entry name" value="PPIase_FKBP_N_sf"/>
</dbReference>
<dbReference type="AlphaFoldDB" id="A0A5K7SH40"/>
<evidence type="ECO:0000313" key="10">
    <source>
        <dbReference type="Proteomes" id="UP001193389"/>
    </source>
</evidence>
<dbReference type="Gene3D" id="3.10.50.40">
    <property type="match status" value="1"/>
</dbReference>
<evidence type="ECO:0000256" key="1">
    <source>
        <dbReference type="ARBA" id="ARBA00000971"/>
    </source>
</evidence>
<dbReference type="GO" id="GO:0003755">
    <property type="term" value="F:peptidyl-prolyl cis-trans isomerase activity"/>
    <property type="evidence" value="ECO:0007669"/>
    <property type="project" value="UniProtKB-UniRule"/>
</dbReference>
<evidence type="ECO:0000259" key="8">
    <source>
        <dbReference type="PROSITE" id="PS50059"/>
    </source>
</evidence>
<dbReference type="PROSITE" id="PS50059">
    <property type="entry name" value="FKBP_PPIASE"/>
    <property type="match status" value="1"/>
</dbReference>
<dbReference type="GO" id="GO:0006457">
    <property type="term" value="P:protein folding"/>
    <property type="evidence" value="ECO:0007669"/>
    <property type="project" value="InterPro"/>
</dbReference>
<sequence>MKLRTLFYATALVLTVGVAGCQNSGKKSEIKLTNNNDSVSYALGVLIGENNKQQMKSAPGVDQLNKEIILAAFEKAFSGDSVQIKPEKANAAIQAFFAKASKGEGEKNQKAGEEFLASNKTKSGVVTLPSGLQYEIIKAGTGPKPTAEDQVKCHYTGTTIDGKVFDSSVQRGEPAVFPVNRVIPGWTEALQLMPVGSKWKLYIPAALAYGERGAGQDIKPNSTLIFEVELLEIEKK</sequence>
<feature type="domain" description="PPIase FKBP-type" evidence="8">
    <location>
        <begin position="148"/>
        <end position="234"/>
    </location>
</feature>
<dbReference type="KEGG" id="anf:AQPE_5083"/>
<comment type="catalytic activity">
    <reaction evidence="1 6 7">
        <text>[protein]-peptidylproline (omega=180) = [protein]-peptidylproline (omega=0)</text>
        <dbReference type="Rhea" id="RHEA:16237"/>
        <dbReference type="Rhea" id="RHEA-COMP:10747"/>
        <dbReference type="Rhea" id="RHEA-COMP:10748"/>
        <dbReference type="ChEBI" id="CHEBI:83833"/>
        <dbReference type="ChEBI" id="CHEBI:83834"/>
        <dbReference type="EC" id="5.2.1.8"/>
    </reaction>
</comment>
<accession>A0A5K7SH40</accession>
<dbReference type="InterPro" id="IPR001179">
    <property type="entry name" value="PPIase_FKBP_dom"/>
</dbReference>
<proteinExistence type="inferred from homology"/>
<reference evidence="9" key="1">
    <citation type="journal article" date="2020" name="Int. J. Syst. Evol. Microbiol.">
        <title>Aquipluma nitroreducens gen. nov. sp. nov., a novel facultatively anaerobic bacterium isolated from a freshwater lake.</title>
        <authorList>
            <person name="Watanabe M."/>
            <person name="Kojima H."/>
            <person name="Fukui M."/>
        </authorList>
    </citation>
    <scope>NUCLEOTIDE SEQUENCE</scope>
    <source>
        <strain evidence="9">MeG22</strain>
    </source>
</reference>
<keyword evidence="3" id="KW-0732">Signal</keyword>
<dbReference type="NCBIfam" id="NF008602">
    <property type="entry name" value="PRK11570.1"/>
    <property type="match status" value="1"/>
</dbReference>
<dbReference type="FunFam" id="3.10.50.40:FF:000045">
    <property type="entry name" value="Peptidyl-prolyl cis-trans isomerase"/>
    <property type="match status" value="1"/>
</dbReference>
<evidence type="ECO:0000256" key="3">
    <source>
        <dbReference type="ARBA" id="ARBA00022729"/>
    </source>
</evidence>
<dbReference type="Pfam" id="PF01346">
    <property type="entry name" value="FKBP_N"/>
    <property type="match status" value="1"/>
</dbReference>
<dbReference type="PROSITE" id="PS51257">
    <property type="entry name" value="PROKAR_LIPOPROTEIN"/>
    <property type="match status" value="1"/>
</dbReference>
<dbReference type="Pfam" id="PF00254">
    <property type="entry name" value="FKBP_C"/>
    <property type="match status" value="1"/>
</dbReference>